<reference evidence="1 2" key="1">
    <citation type="journal article" date="2024" name="Microbiol. Resour. Announc.">
        <title>Genome annotations for the ascomycete fungi Trichoderma harzianum, Trichoderma aggressivum, and Purpureocillium lilacinum.</title>
        <authorList>
            <person name="Beijen E.P.W."/>
            <person name="Ohm R.A."/>
        </authorList>
    </citation>
    <scope>NUCLEOTIDE SEQUENCE [LARGE SCALE GENOMIC DNA]</scope>
    <source>
        <strain evidence="1 2">CBS 150709</strain>
    </source>
</reference>
<gene>
    <name evidence="1" type="ORF">Purlil1_6514</name>
</gene>
<name>A0ABR0BYD9_PURLI</name>
<keyword evidence="2" id="KW-1185">Reference proteome</keyword>
<dbReference type="EMBL" id="JAWRVI010000021">
    <property type="protein sequence ID" value="KAK4089081.1"/>
    <property type="molecule type" value="Genomic_DNA"/>
</dbReference>
<proteinExistence type="predicted"/>
<evidence type="ECO:0000313" key="1">
    <source>
        <dbReference type="EMBL" id="KAK4089081.1"/>
    </source>
</evidence>
<sequence>MTDRHLPGRSEPPDFEILMEGRANILSSHVQQIAVMRDQLGSRPRPWPWGDRPRFRHLSQLGSCSDMLCYFAALTAVSQLLPEWVAGSNTRDTVRAPDVTVLVKRVRRMATHSLVVALDHATGYQGQGGRWRSSLHLPTTIPAPGPFLLRTARHFEPRASLADALAQTYGALVDDGGPGWDAGISFDKRIRTGMRASRARASVGQETTLRCVC</sequence>
<comment type="caution">
    <text evidence="1">The sequence shown here is derived from an EMBL/GenBank/DDBJ whole genome shotgun (WGS) entry which is preliminary data.</text>
</comment>
<dbReference type="Proteomes" id="UP001287286">
    <property type="component" value="Unassembled WGS sequence"/>
</dbReference>
<evidence type="ECO:0000313" key="2">
    <source>
        <dbReference type="Proteomes" id="UP001287286"/>
    </source>
</evidence>
<protein>
    <submittedName>
        <fullName evidence="1">Uncharacterized protein</fullName>
    </submittedName>
</protein>
<organism evidence="1 2">
    <name type="scientific">Purpureocillium lilacinum</name>
    <name type="common">Paecilomyces lilacinus</name>
    <dbReference type="NCBI Taxonomy" id="33203"/>
    <lineage>
        <taxon>Eukaryota</taxon>
        <taxon>Fungi</taxon>
        <taxon>Dikarya</taxon>
        <taxon>Ascomycota</taxon>
        <taxon>Pezizomycotina</taxon>
        <taxon>Sordariomycetes</taxon>
        <taxon>Hypocreomycetidae</taxon>
        <taxon>Hypocreales</taxon>
        <taxon>Ophiocordycipitaceae</taxon>
        <taxon>Purpureocillium</taxon>
    </lineage>
</organism>
<accession>A0ABR0BYD9</accession>